<dbReference type="Ensembl" id="ENSPNAT00000034045.2">
    <property type="protein sequence ID" value="ENSPNAP00000022117.2"/>
    <property type="gene ID" value="ENSPNAG00000029391.2"/>
</dbReference>
<sequence length="384" mass="41097">MFAHGACPCFRSGSKHYPTGNRSRNRSVPSSFSHDSAAQHTAAPSKFGPKSKQASLLTALAMEDVTADSITLQMLQEARDTVTSSPLGVISTPLIPWCQTTLPSHLSCNIHLKLENMQRTGSFKIRGVANQFARQSKDGHFVTMSAGNYGKSFAYASKHYGTKGKVVMPETAPMSRSLLIQSFGIEVERVPTPCLMDLVNRCVQEDNMTFMHSYNDPDLIAGHASLGFEILEVVPNPDVVVVCCGGGGLLAGVAAAIKLSGCERTRIYGVEPEGACTMYKSFIEKKPVGMDSKSIASGLAPPFAGALPYALCQKYVEKIVLVTDEEIKSAVSTLYRAGLVVEPSGSAAFAAIVNDRIPDITGKNIVIILSGGNIGKDELMNFPD</sequence>
<evidence type="ECO:0000256" key="7">
    <source>
        <dbReference type="ARBA" id="ARBA00049406"/>
    </source>
</evidence>
<dbReference type="EC" id="4.3.1.17" evidence="2"/>
<dbReference type="InterPro" id="IPR050147">
    <property type="entry name" value="Ser/Thr_Dehydratase"/>
</dbReference>
<dbReference type="PANTHER" id="PTHR48078">
    <property type="entry name" value="THREONINE DEHYDRATASE, MITOCHONDRIAL-RELATED"/>
    <property type="match status" value="1"/>
</dbReference>
<comment type="cofactor">
    <cofactor evidence="1">
        <name>pyridoxal 5'-phosphate</name>
        <dbReference type="ChEBI" id="CHEBI:597326"/>
    </cofactor>
</comment>
<dbReference type="Proteomes" id="UP001501920">
    <property type="component" value="Chromosome 1"/>
</dbReference>
<dbReference type="GO" id="GO:0006567">
    <property type="term" value="P:L-threonine catabolic process"/>
    <property type="evidence" value="ECO:0007669"/>
    <property type="project" value="TreeGrafter"/>
</dbReference>
<reference evidence="10" key="2">
    <citation type="submission" date="2025-08" db="UniProtKB">
        <authorList>
            <consortium name="Ensembl"/>
        </authorList>
    </citation>
    <scope>IDENTIFICATION</scope>
</reference>
<dbReference type="GeneTree" id="ENSGT00940000165678"/>
<dbReference type="AlphaFoldDB" id="A0A3B4DCH4"/>
<evidence type="ECO:0000313" key="10">
    <source>
        <dbReference type="Ensembl" id="ENSPNAP00000022117.2"/>
    </source>
</evidence>
<evidence type="ECO:0000256" key="4">
    <source>
        <dbReference type="ARBA" id="ARBA00023239"/>
    </source>
</evidence>
<dbReference type="PANTHER" id="PTHR48078:SF14">
    <property type="entry name" value="L-SERINE AMMONIA-LYASE"/>
    <property type="match status" value="1"/>
</dbReference>
<feature type="compositionally biased region" description="Polar residues" evidence="8">
    <location>
        <begin position="20"/>
        <end position="39"/>
    </location>
</feature>
<dbReference type="Pfam" id="PF00291">
    <property type="entry name" value="PALP"/>
    <property type="match status" value="1"/>
</dbReference>
<keyword evidence="3" id="KW-0663">Pyridoxal phosphate</keyword>
<keyword evidence="11" id="KW-1185">Reference proteome</keyword>
<dbReference type="FunFam" id="3.40.50.1100:FF:000132">
    <property type="entry name" value="Predicted protein"/>
    <property type="match status" value="1"/>
</dbReference>
<dbReference type="Gene3D" id="3.40.50.1100">
    <property type="match status" value="2"/>
</dbReference>
<evidence type="ECO:0000259" key="9">
    <source>
        <dbReference type="Pfam" id="PF00291"/>
    </source>
</evidence>
<proteinExistence type="predicted"/>
<evidence type="ECO:0000256" key="6">
    <source>
        <dbReference type="ARBA" id="ARBA00042605"/>
    </source>
</evidence>
<evidence type="ECO:0000256" key="3">
    <source>
        <dbReference type="ARBA" id="ARBA00022898"/>
    </source>
</evidence>
<dbReference type="InterPro" id="IPR001926">
    <property type="entry name" value="TrpB-like_PALP"/>
</dbReference>
<organism evidence="10 11">
    <name type="scientific">Pygocentrus nattereri</name>
    <name type="common">Red-bellied piranha</name>
    <dbReference type="NCBI Taxonomy" id="42514"/>
    <lineage>
        <taxon>Eukaryota</taxon>
        <taxon>Metazoa</taxon>
        <taxon>Chordata</taxon>
        <taxon>Craniata</taxon>
        <taxon>Vertebrata</taxon>
        <taxon>Euteleostomi</taxon>
        <taxon>Actinopterygii</taxon>
        <taxon>Neopterygii</taxon>
        <taxon>Teleostei</taxon>
        <taxon>Ostariophysi</taxon>
        <taxon>Characiformes</taxon>
        <taxon>Characoidei</taxon>
        <taxon>Pygocentrus</taxon>
    </lineage>
</organism>
<dbReference type="InterPro" id="IPR000634">
    <property type="entry name" value="Ser/Thr_deHydtase_PyrdxlP-BS"/>
</dbReference>
<dbReference type="GO" id="GO:0004794">
    <property type="term" value="F:threonine deaminase activity"/>
    <property type="evidence" value="ECO:0007669"/>
    <property type="project" value="TreeGrafter"/>
</dbReference>
<feature type="domain" description="Tryptophan synthase beta chain-like PALP" evidence="9">
    <location>
        <begin position="89"/>
        <end position="371"/>
    </location>
</feature>
<reference evidence="10" key="3">
    <citation type="submission" date="2025-09" db="UniProtKB">
        <authorList>
            <consortium name="Ensembl"/>
        </authorList>
    </citation>
    <scope>IDENTIFICATION</scope>
</reference>
<reference evidence="10 11" key="1">
    <citation type="submission" date="2020-10" db="EMBL/GenBank/DDBJ databases">
        <title>Pygocentrus nattereri (red-bellied piranha) genome, fPygNat1, primary haplotype.</title>
        <authorList>
            <person name="Myers G."/>
            <person name="Meyer A."/>
            <person name="Karagic N."/>
            <person name="Pippel M."/>
            <person name="Winkler S."/>
            <person name="Tracey A."/>
            <person name="Wood J."/>
            <person name="Formenti G."/>
            <person name="Howe K."/>
            <person name="Fedrigo O."/>
            <person name="Jarvis E.D."/>
        </authorList>
    </citation>
    <scope>NUCLEOTIDE SEQUENCE [LARGE SCALE GENOMIC DNA]</scope>
</reference>
<dbReference type="InterPro" id="IPR036052">
    <property type="entry name" value="TrpB-like_PALP_sf"/>
</dbReference>
<accession>A0A3B4DCH4</accession>
<keyword evidence="4" id="KW-0456">Lyase</keyword>
<evidence type="ECO:0000256" key="5">
    <source>
        <dbReference type="ARBA" id="ARBA00041766"/>
    </source>
</evidence>
<evidence type="ECO:0000256" key="8">
    <source>
        <dbReference type="SAM" id="MobiDB-lite"/>
    </source>
</evidence>
<dbReference type="GO" id="GO:0003941">
    <property type="term" value="F:L-serine ammonia-lyase activity"/>
    <property type="evidence" value="ECO:0007669"/>
    <property type="project" value="UniProtKB-EC"/>
</dbReference>
<dbReference type="GO" id="GO:0006565">
    <property type="term" value="P:L-serine catabolic process"/>
    <property type="evidence" value="ECO:0007669"/>
    <property type="project" value="TreeGrafter"/>
</dbReference>
<evidence type="ECO:0000313" key="11">
    <source>
        <dbReference type="Proteomes" id="UP001501920"/>
    </source>
</evidence>
<dbReference type="PROSITE" id="PS00165">
    <property type="entry name" value="DEHYDRATASE_SER_THR"/>
    <property type="match status" value="1"/>
</dbReference>
<name>A0A3B4DCH4_PYGNA</name>
<comment type="catalytic activity">
    <reaction evidence="7">
        <text>L-serine = pyruvate + NH4(+)</text>
        <dbReference type="Rhea" id="RHEA:19169"/>
        <dbReference type="ChEBI" id="CHEBI:15361"/>
        <dbReference type="ChEBI" id="CHEBI:28938"/>
        <dbReference type="ChEBI" id="CHEBI:33384"/>
        <dbReference type="EC" id="4.3.1.17"/>
    </reaction>
</comment>
<dbReference type="GO" id="GO:0030170">
    <property type="term" value="F:pyridoxal phosphate binding"/>
    <property type="evidence" value="ECO:0007669"/>
    <property type="project" value="InterPro"/>
</dbReference>
<protein>
    <recommendedName>
        <fullName evidence="2">L-serine ammonia-lyase</fullName>
        <ecNumber evidence="2">4.3.1.17</ecNumber>
    </recommendedName>
    <alternativeName>
        <fullName evidence="5">L-serine deaminase</fullName>
    </alternativeName>
    <alternativeName>
        <fullName evidence="6">L-threonine dehydratase</fullName>
    </alternativeName>
</protein>
<dbReference type="GO" id="GO:0009097">
    <property type="term" value="P:isoleucine biosynthetic process"/>
    <property type="evidence" value="ECO:0007669"/>
    <property type="project" value="TreeGrafter"/>
</dbReference>
<dbReference type="SUPFAM" id="SSF53686">
    <property type="entry name" value="Tryptophan synthase beta subunit-like PLP-dependent enzymes"/>
    <property type="match status" value="1"/>
</dbReference>
<evidence type="ECO:0000256" key="1">
    <source>
        <dbReference type="ARBA" id="ARBA00001933"/>
    </source>
</evidence>
<dbReference type="OMA" id="FKFRGGW"/>
<feature type="region of interest" description="Disordered" evidence="8">
    <location>
        <begin position="18"/>
        <end position="49"/>
    </location>
</feature>
<evidence type="ECO:0000256" key="2">
    <source>
        <dbReference type="ARBA" id="ARBA00012093"/>
    </source>
</evidence>
<dbReference type="STRING" id="42514.ENSPNAP00000022117"/>